<name>A0A3N4KFF7_9PEZI</name>
<keyword evidence="2" id="KW-1185">Reference proteome</keyword>
<dbReference type="Proteomes" id="UP000277580">
    <property type="component" value="Unassembled WGS sequence"/>
</dbReference>
<sequence>MKEYLELNTTIAGYPNSQVPYIVNYNLSGISCYQGFADDYMDTSSSPTLSISNRYHTTPNLDQLLFVNRRTNNRFYRFRSDLQSNSPRKTAGCGKRSTPHRIPRRLLTDNQVERHTCRGRFAASQQSSSDVNIYLLPVGPTPSSIEGLIQAQIGAQ</sequence>
<dbReference type="PROSITE" id="PS51257">
    <property type="entry name" value="PROKAR_LIPOPROTEIN"/>
    <property type="match status" value="1"/>
</dbReference>
<reference evidence="1 2" key="1">
    <citation type="journal article" date="2018" name="Nat. Ecol. Evol.">
        <title>Pezizomycetes genomes reveal the molecular basis of ectomycorrhizal truffle lifestyle.</title>
        <authorList>
            <person name="Murat C."/>
            <person name="Payen T."/>
            <person name="Noel B."/>
            <person name="Kuo A."/>
            <person name="Morin E."/>
            <person name="Chen J."/>
            <person name="Kohler A."/>
            <person name="Krizsan K."/>
            <person name="Balestrini R."/>
            <person name="Da Silva C."/>
            <person name="Montanini B."/>
            <person name="Hainaut M."/>
            <person name="Levati E."/>
            <person name="Barry K.W."/>
            <person name="Belfiori B."/>
            <person name="Cichocki N."/>
            <person name="Clum A."/>
            <person name="Dockter R.B."/>
            <person name="Fauchery L."/>
            <person name="Guy J."/>
            <person name="Iotti M."/>
            <person name="Le Tacon F."/>
            <person name="Lindquist E.A."/>
            <person name="Lipzen A."/>
            <person name="Malagnac F."/>
            <person name="Mello A."/>
            <person name="Molinier V."/>
            <person name="Miyauchi S."/>
            <person name="Poulain J."/>
            <person name="Riccioni C."/>
            <person name="Rubini A."/>
            <person name="Sitrit Y."/>
            <person name="Splivallo R."/>
            <person name="Traeger S."/>
            <person name="Wang M."/>
            <person name="Zifcakova L."/>
            <person name="Wipf D."/>
            <person name="Zambonelli A."/>
            <person name="Paolocci F."/>
            <person name="Nowrousian M."/>
            <person name="Ottonello S."/>
            <person name="Baldrian P."/>
            <person name="Spatafora J.W."/>
            <person name="Henrissat B."/>
            <person name="Nagy L.G."/>
            <person name="Aury J.M."/>
            <person name="Wincker P."/>
            <person name="Grigoriev I.V."/>
            <person name="Bonfante P."/>
            <person name="Martin F.M."/>
        </authorList>
    </citation>
    <scope>NUCLEOTIDE SEQUENCE [LARGE SCALE GENOMIC DNA]</scope>
    <source>
        <strain evidence="1 2">CCBAS932</strain>
    </source>
</reference>
<organism evidence="1 2">
    <name type="scientific">Morchella conica CCBAS932</name>
    <dbReference type="NCBI Taxonomy" id="1392247"/>
    <lineage>
        <taxon>Eukaryota</taxon>
        <taxon>Fungi</taxon>
        <taxon>Dikarya</taxon>
        <taxon>Ascomycota</taxon>
        <taxon>Pezizomycotina</taxon>
        <taxon>Pezizomycetes</taxon>
        <taxon>Pezizales</taxon>
        <taxon>Morchellaceae</taxon>
        <taxon>Morchella</taxon>
    </lineage>
</organism>
<dbReference type="InParanoid" id="A0A3N4KFF7"/>
<protein>
    <submittedName>
        <fullName evidence="1">Uncharacterized protein</fullName>
    </submittedName>
</protein>
<evidence type="ECO:0000313" key="2">
    <source>
        <dbReference type="Proteomes" id="UP000277580"/>
    </source>
</evidence>
<proteinExistence type="predicted"/>
<gene>
    <name evidence="1" type="ORF">P167DRAFT_548187</name>
</gene>
<dbReference type="AlphaFoldDB" id="A0A3N4KFF7"/>
<dbReference type="EMBL" id="ML119153">
    <property type="protein sequence ID" value="RPB09296.1"/>
    <property type="molecule type" value="Genomic_DNA"/>
</dbReference>
<accession>A0A3N4KFF7</accession>
<evidence type="ECO:0000313" key="1">
    <source>
        <dbReference type="EMBL" id="RPB09296.1"/>
    </source>
</evidence>